<dbReference type="InterPro" id="IPR041583">
    <property type="entry name" value="TetR_C_31"/>
</dbReference>
<dbReference type="Gene3D" id="1.10.357.10">
    <property type="entry name" value="Tetracycline Repressor, domain 2"/>
    <property type="match status" value="1"/>
</dbReference>
<gene>
    <name evidence="5" type="ORF">H3H36_13615</name>
</gene>
<evidence type="ECO:0000313" key="6">
    <source>
        <dbReference type="Proteomes" id="UP000566711"/>
    </source>
</evidence>
<reference evidence="5 6" key="1">
    <citation type="submission" date="2020-07" db="EMBL/GenBank/DDBJ databases">
        <title>Novel species isolated from subtropical streams in China.</title>
        <authorList>
            <person name="Lu H."/>
        </authorList>
    </citation>
    <scope>NUCLEOTIDE SEQUENCE [LARGE SCALE GENOMIC DNA]</scope>
    <source>
        <strain evidence="5 6">FT3S</strain>
    </source>
</reference>
<dbReference type="Pfam" id="PF17940">
    <property type="entry name" value="TetR_C_31"/>
    <property type="match status" value="1"/>
</dbReference>
<organism evidence="5 6">
    <name type="scientific">Rugamonas fusca</name>
    <dbReference type="NCBI Taxonomy" id="2758568"/>
    <lineage>
        <taxon>Bacteria</taxon>
        <taxon>Pseudomonadati</taxon>
        <taxon>Pseudomonadota</taxon>
        <taxon>Betaproteobacteria</taxon>
        <taxon>Burkholderiales</taxon>
        <taxon>Oxalobacteraceae</taxon>
        <taxon>Telluria group</taxon>
        <taxon>Rugamonas</taxon>
    </lineage>
</organism>
<dbReference type="Pfam" id="PF00440">
    <property type="entry name" value="TetR_N"/>
    <property type="match status" value="1"/>
</dbReference>
<dbReference type="Proteomes" id="UP000566711">
    <property type="component" value="Unassembled WGS sequence"/>
</dbReference>
<evidence type="ECO:0000313" key="5">
    <source>
        <dbReference type="EMBL" id="MBA5606390.1"/>
    </source>
</evidence>
<dbReference type="AlphaFoldDB" id="A0A7W2EI58"/>
<name>A0A7W2EI58_9BURK</name>
<keyword evidence="6" id="KW-1185">Reference proteome</keyword>
<dbReference type="GO" id="GO:0003677">
    <property type="term" value="F:DNA binding"/>
    <property type="evidence" value="ECO:0007669"/>
    <property type="project" value="UniProtKB-UniRule"/>
</dbReference>
<feature type="DNA-binding region" description="H-T-H motif" evidence="2">
    <location>
        <begin position="60"/>
        <end position="79"/>
    </location>
</feature>
<accession>A0A7W2EI58</accession>
<proteinExistence type="predicted"/>
<protein>
    <submittedName>
        <fullName evidence="5">TetR family transcriptional regulator</fullName>
    </submittedName>
</protein>
<dbReference type="InterPro" id="IPR001647">
    <property type="entry name" value="HTH_TetR"/>
</dbReference>
<dbReference type="RefSeq" id="WP_182218400.1">
    <property type="nucleotide sequence ID" value="NZ_JACEZS010000010.1"/>
</dbReference>
<evidence type="ECO:0000256" key="3">
    <source>
        <dbReference type="SAM" id="MobiDB-lite"/>
    </source>
</evidence>
<keyword evidence="1 2" id="KW-0238">DNA-binding</keyword>
<evidence type="ECO:0000259" key="4">
    <source>
        <dbReference type="PROSITE" id="PS50977"/>
    </source>
</evidence>
<dbReference type="PROSITE" id="PS50977">
    <property type="entry name" value="HTH_TETR_2"/>
    <property type="match status" value="1"/>
</dbReference>
<dbReference type="InterPro" id="IPR009057">
    <property type="entry name" value="Homeodomain-like_sf"/>
</dbReference>
<feature type="domain" description="HTH tetR-type" evidence="4">
    <location>
        <begin position="37"/>
        <end position="97"/>
    </location>
</feature>
<dbReference type="SUPFAM" id="SSF46689">
    <property type="entry name" value="Homeodomain-like"/>
    <property type="match status" value="1"/>
</dbReference>
<evidence type="ECO:0000256" key="2">
    <source>
        <dbReference type="PROSITE-ProRule" id="PRU00335"/>
    </source>
</evidence>
<feature type="compositionally biased region" description="Low complexity" evidence="3">
    <location>
        <begin position="1"/>
        <end position="21"/>
    </location>
</feature>
<feature type="region of interest" description="Disordered" evidence="3">
    <location>
        <begin position="1"/>
        <end position="38"/>
    </location>
</feature>
<comment type="caution">
    <text evidence="5">The sequence shown here is derived from an EMBL/GenBank/DDBJ whole genome shotgun (WGS) entry which is preliminary data.</text>
</comment>
<evidence type="ECO:0000256" key="1">
    <source>
        <dbReference type="ARBA" id="ARBA00023125"/>
    </source>
</evidence>
<sequence>MTKAVPAPQPAVSAPAATAKPPRARAARAGGASDRGERTREQILRATLEIIAAHGLSGVSHRAIAARAEVRLSLTSYHFGSLEDLLEAAFDAYHAHTERRRTELVATVDQQMGQLPAKLTPQVLTAIADTMADTLAAYIHAGVRAHRTDLAVECSFLFAWNLSPTLRQKVDQHSKGLVQLAARVFAQLGSRAPEVDSAVLLATIRQLEFTQVSTGVVSPVADIKLPLFRLLLGLLLARGVTPPGVPA</sequence>
<dbReference type="EMBL" id="JACEZS010000010">
    <property type="protein sequence ID" value="MBA5606390.1"/>
    <property type="molecule type" value="Genomic_DNA"/>
</dbReference>